<accession>A0A7S0S0Y4</accession>
<evidence type="ECO:0000256" key="1">
    <source>
        <dbReference type="SAM" id="Phobius"/>
    </source>
</evidence>
<keyword evidence="1" id="KW-1133">Transmembrane helix</keyword>
<proteinExistence type="predicted"/>
<feature type="transmembrane region" description="Helical" evidence="1">
    <location>
        <begin position="145"/>
        <end position="174"/>
    </location>
</feature>
<evidence type="ECO:0008006" key="3">
    <source>
        <dbReference type="Google" id="ProtNLM"/>
    </source>
</evidence>
<feature type="transmembrane region" description="Helical" evidence="1">
    <location>
        <begin position="65"/>
        <end position="91"/>
    </location>
</feature>
<feature type="transmembrane region" description="Helical" evidence="1">
    <location>
        <begin position="21"/>
        <end position="45"/>
    </location>
</feature>
<dbReference type="AlphaFoldDB" id="A0A7S0S0Y4"/>
<protein>
    <recommendedName>
        <fullName evidence="3">Secretory carrier membrane protein</fullName>
    </recommendedName>
</protein>
<organism evidence="2">
    <name type="scientific">Chlamydomonas leiostraca</name>
    <dbReference type="NCBI Taxonomy" id="1034604"/>
    <lineage>
        <taxon>Eukaryota</taxon>
        <taxon>Viridiplantae</taxon>
        <taxon>Chlorophyta</taxon>
        <taxon>core chlorophytes</taxon>
        <taxon>Chlorophyceae</taxon>
        <taxon>CS clade</taxon>
        <taxon>Chlamydomonadales</taxon>
        <taxon>Chlamydomonadaceae</taxon>
        <taxon>Chlamydomonas</taxon>
    </lineage>
</organism>
<reference evidence="2" key="1">
    <citation type="submission" date="2021-01" db="EMBL/GenBank/DDBJ databases">
        <authorList>
            <person name="Corre E."/>
            <person name="Pelletier E."/>
            <person name="Niang G."/>
            <person name="Scheremetjew M."/>
            <person name="Finn R."/>
            <person name="Kale V."/>
            <person name="Holt S."/>
            <person name="Cochrane G."/>
            <person name="Meng A."/>
            <person name="Brown T."/>
            <person name="Cohen L."/>
        </authorList>
    </citation>
    <scope>NUCLEOTIDE SEQUENCE</scope>
    <source>
        <strain evidence="2">SAG 11-49</strain>
    </source>
</reference>
<gene>
    <name evidence="2" type="ORF">CLEI1391_LOCUS17488</name>
</gene>
<sequence length="215" mass="24020">MAKIPAIPTFKPPPTGECRRIILWVFWTLNMLLNFIYMCLSFATASRLGKSAADVKANFISNAAWRAPVAACVLGGLMVLFFNIFSCVVLIRKSIHRQGPGFGYGFIMAWSFVMSFFCFLCGLILDAFDETVRSHLEEVEQWKTYWTGAYIGTVVFAFLCCAMFMIFFLCLVIFQGGISKAIGLYDPRTDEKRKLEMAALGHMQTANPLAASPAI</sequence>
<evidence type="ECO:0000313" key="2">
    <source>
        <dbReference type="EMBL" id="CAD8693305.1"/>
    </source>
</evidence>
<dbReference type="EMBL" id="HBFB01031243">
    <property type="protein sequence ID" value="CAD8693305.1"/>
    <property type="molecule type" value="Transcribed_RNA"/>
</dbReference>
<feature type="transmembrane region" description="Helical" evidence="1">
    <location>
        <begin position="103"/>
        <end position="125"/>
    </location>
</feature>
<keyword evidence="1" id="KW-0812">Transmembrane</keyword>
<keyword evidence="1" id="KW-0472">Membrane</keyword>
<name>A0A7S0S0Y4_9CHLO</name>